<dbReference type="AlphaFoldDB" id="A0A0V0QXI1"/>
<feature type="compositionally biased region" description="Basic and acidic residues" evidence="2">
    <location>
        <begin position="356"/>
        <end position="368"/>
    </location>
</feature>
<dbReference type="OrthoDB" id="10685661at2759"/>
<keyword evidence="4" id="KW-1185">Reference proteome</keyword>
<feature type="coiled-coil region" evidence="1">
    <location>
        <begin position="210"/>
        <end position="258"/>
    </location>
</feature>
<feature type="region of interest" description="Disordered" evidence="2">
    <location>
        <begin position="805"/>
        <end position="833"/>
    </location>
</feature>
<feature type="compositionally biased region" description="Low complexity" evidence="2">
    <location>
        <begin position="850"/>
        <end position="865"/>
    </location>
</feature>
<reference evidence="3 4" key="1">
    <citation type="journal article" date="2015" name="Sci. Rep.">
        <title>Genome of the facultative scuticociliatosis pathogen Pseudocohnilembus persalinus provides insight into its virulence through horizontal gene transfer.</title>
        <authorList>
            <person name="Xiong J."/>
            <person name="Wang G."/>
            <person name="Cheng J."/>
            <person name="Tian M."/>
            <person name="Pan X."/>
            <person name="Warren A."/>
            <person name="Jiang C."/>
            <person name="Yuan D."/>
            <person name="Miao W."/>
        </authorList>
    </citation>
    <scope>NUCLEOTIDE SEQUENCE [LARGE SCALE GENOMIC DNA]</scope>
    <source>
        <strain evidence="3">36N120E</strain>
    </source>
</reference>
<dbReference type="EMBL" id="LDAU01000090">
    <property type="protein sequence ID" value="KRX06955.1"/>
    <property type="molecule type" value="Genomic_DNA"/>
</dbReference>
<feature type="region of interest" description="Disordered" evidence="2">
    <location>
        <begin position="850"/>
        <end position="874"/>
    </location>
</feature>
<dbReference type="Proteomes" id="UP000054937">
    <property type="component" value="Unassembled WGS sequence"/>
</dbReference>
<protein>
    <submittedName>
        <fullName evidence="3">Uncharacterized protein</fullName>
    </submittedName>
</protein>
<feature type="coiled-coil region" evidence="1">
    <location>
        <begin position="555"/>
        <end position="778"/>
    </location>
</feature>
<evidence type="ECO:0000313" key="3">
    <source>
        <dbReference type="EMBL" id="KRX06955.1"/>
    </source>
</evidence>
<sequence length="965" mass="114613">MKSLGNRYSSTGKNEDAIQLLSESGKKLLAVNEILEGNDLINLALDIASKMYNKENPLPGEIKERFISVYETYPYCKQQFQFINRVLKCFFPNTGDELIYRAVGQDLISKQKYFLAQKYVLHLNDQDMSIQVLKNFVQNKQQTEQEFIIARYVLIKNNQQEITDQESVFEQIVEKNYNIDIQNLSKLNVNQLVDIINRYDDFVNVYIAKQTQKNFLLEDCEEKLQNLEQQKKNLQQDNEQLSIQVQEIQKLLNQEMTKQIETQQEMSLIQNQNQLLKKKVQENANVGAGGRASMKNSFLNQSQNEDFEPRYKIEMDPDSQLLLFTNEKELQQLRSNYELIQSDCEALLQKLKAQNREITEEHEKKKTEQEEEEGEEEDFTFEELLMNCWDSLATFSENMENLQKNMTKLGQDKENIIQQGKDQNSKQEKDIKDLKEQLVKANQNSKELTQKYEQVQEDFKHLSENYSEQREQNQELQDKIRKLHNDLVKKDQEIDQCKETMQNIIEEKNSLKDEMVKLSGMFSNEEANYKTKIEEILAKENEEKMQKDQLFQQEVQHRNQELDELEKDYNKSLEELKQANNQIKELEKKLFQENLNIKKVEKELSKLDEKFVKTKRDLQDSVEENDKNREKIKKLEEKRILDKKRIKEQKNEIDELKNNKTILSQQQLESFQEKELELELVKSQLQQLQEKSDLKEEMKKLTVEKDMKINNLELKIETLQTNKDQIKTENTQLQNEKQKLEQMLRQKENIIKQMQEKRELALQEIKRLTVQIEMMKNMQNPSQIQKMKQIEDLIEKADRLNHSFTSEHNQNLDNNSPSLTHLGSRSVMGTPQSNKQNFVYDQFNEMNFSRQSSSFQQQQSQQQQSNLNKDNNPRIQKQNTQIPILQHSQTSQNSTQNSQQQNDFSLRELKCLQILMAELQKLYKEFIIVAFSIKDNQELLKFDKKFNDMIKKSQDMMDHLEDTIE</sequence>
<dbReference type="InParanoid" id="A0A0V0QXI1"/>
<name>A0A0V0QXI1_PSEPJ</name>
<organism evidence="3 4">
    <name type="scientific">Pseudocohnilembus persalinus</name>
    <name type="common">Ciliate</name>
    <dbReference type="NCBI Taxonomy" id="266149"/>
    <lineage>
        <taxon>Eukaryota</taxon>
        <taxon>Sar</taxon>
        <taxon>Alveolata</taxon>
        <taxon>Ciliophora</taxon>
        <taxon>Intramacronucleata</taxon>
        <taxon>Oligohymenophorea</taxon>
        <taxon>Scuticociliatia</taxon>
        <taxon>Philasterida</taxon>
        <taxon>Pseudocohnilembidae</taxon>
        <taxon>Pseudocohnilembus</taxon>
    </lineage>
</organism>
<feature type="compositionally biased region" description="Acidic residues" evidence="2">
    <location>
        <begin position="369"/>
        <end position="378"/>
    </location>
</feature>
<evidence type="ECO:0000256" key="2">
    <source>
        <dbReference type="SAM" id="MobiDB-lite"/>
    </source>
</evidence>
<dbReference type="InterPro" id="IPR011990">
    <property type="entry name" value="TPR-like_helical_dom_sf"/>
</dbReference>
<comment type="caution">
    <text evidence="3">The sequence shown here is derived from an EMBL/GenBank/DDBJ whole genome shotgun (WGS) entry which is preliminary data.</text>
</comment>
<gene>
    <name evidence="3" type="ORF">PPERSA_07118</name>
</gene>
<dbReference type="Gene3D" id="1.25.40.10">
    <property type="entry name" value="Tetratricopeptide repeat domain"/>
    <property type="match status" value="1"/>
</dbReference>
<proteinExistence type="predicted"/>
<keyword evidence="1" id="KW-0175">Coiled coil</keyword>
<evidence type="ECO:0000313" key="4">
    <source>
        <dbReference type="Proteomes" id="UP000054937"/>
    </source>
</evidence>
<accession>A0A0V0QXI1</accession>
<feature type="region of interest" description="Disordered" evidence="2">
    <location>
        <begin position="356"/>
        <end position="378"/>
    </location>
</feature>
<evidence type="ECO:0000256" key="1">
    <source>
        <dbReference type="SAM" id="Coils"/>
    </source>
</evidence>